<evidence type="ECO:0000259" key="2">
    <source>
        <dbReference type="Pfam" id="PF02678"/>
    </source>
</evidence>
<dbReference type="InterPro" id="IPR011051">
    <property type="entry name" value="RmlC_Cupin_sf"/>
</dbReference>
<evidence type="ECO:0000313" key="4">
    <source>
        <dbReference type="EMBL" id="ABR76485.1"/>
    </source>
</evidence>
<organism evidence="4 5">
    <name type="scientific">Klebsiella pneumoniae subsp. pneumoniae (strain ATCC 700721 / MGH 78578)</name>
    <dbReference type="NCBI Taxonomy" id="272620"/>
    <lineage>
        <taxon>Bacteria</taxon>
        <taxon>Pseudomonadati</taxon>
        <taxon>Pseudomonadota</taxon>
        <taxon>Gammaproteobacteria</taxon>
        <taxon>Enterobacterales</taxon>
        <taxon>Enterobacteriaceae</taxon>
        <taxon>Klebsiella/Raoultella group</taxon>
        <taxon>Klebsiella</taxon>
        <taxon>Klebsiella pneumoniae complex</taxon>
    </lineage>
</organism>
<dbReference type="PANTHER" id="PTHR43594">
    <property type="entry name" value="QUERCETIN 2,3-DIOXYGENASE"/>
    <property type="match status" value="1"/>
</dbReference>
<dbReference type="EnsemblBacteria" id="ABR76485">
    <property type="protein sequence ID" value="ABR76485"/>
    <property type="gene ID" value="KPN_01051"/>
</dbReference>
<dbReference type="AlphaFoldDB" id="A6T7B4"/>
<accession>A6T7B4</accession>
<dbReference type="EMBL" id="CP000647">
    <property type="protein sequence ID" value="ABR76485.1"/>
    <property type="molecule type" value="Genomic_DNA"/>
</dbReference>
<dbReference type="CDD" id="cd02909">
    <property type="entry name" value="cupin_pirin_N"/>
    <property type="match status" value="1"/>
</dbReference>
<proteinExistence type="inferred from homology"/>
<feature type="domain" description="Pirin C-terminal" evidence="3">
    <location>
        <begin position="288"/>
        <end position="390"/>
    </location>
</feature>
<dbReference type="InterPro" id="IPR008778">
    <property type="entry name" value="Pirin_C_dom"/>
</dbReference>
<reference evidence="4 5" key="1">
    <citation type="journal article" date="2001" name="Nature">
        <title>Complete genome sequence of Salmonella enterica serovar Typhimurium LT2.</title>
        <authorList>
            <person name="McClelland M."/>
            <person name="Sanderson K.E."/>
            <person name="Spieth J."/>
            <person name="Clifton S.W."/>
            <person name="Latreille P."/>
            <person name="Courtney L."/>
            <person name="Porwollik S."/>
            <person name="Ali J."/>
            <person name="Dante M."/>
            <person name="Du F."/>
            <person name="Hou S."/>
            <person name="Layman D."/>
            <person name="Leonard S."/>
            <person name="Nguyen C."/>
            <person name="Scott K."/>
            <person name="Holmes A."/>
            <person name="Grewal N."/>
            <person name="Mulvaney E."/>
            <person name="Ryan E."/>
            <person name="Sun H."/>
            <person name="Florea L."/>
            <person name="Miller W."/>
            <person name="Stoneking T."/>
            <person name="Nhan M."/>
            <person name="Waterston R."/>
            <person name="Wilson R.K."/>
        </authorList>
    </citation>
    <scope>NUCLEOTIDE SEQUENCE [LARGE SCALE GENOMIC DNA]</scope>
    <source>
        <strain evidence="5">ATCC 700721 / MGH 78578</strain>
    </source>
</reference>
<evidence type="ECO:0000256" key="1">
    <source>
        <dbReference type="RuleBase" id="RU003457"/>
    </source>
</evidence>
<dbReference type="HOGENOM" id="CLU_045717_5_3_6"/>
<dbReference type="Pfam" id="PF02678">
    <property type="entry name" value="Pirin"/>
    <property type="match status" value="1"/>
</dbReference>
<dbReference type="KEGG" id="kpn:KPN_01051"/>
<dbReference type="SUPFAM" id="SSF51182">
    <property type="entry name" value="RmlC-like cupins"/>
    <property type="match status" value="1"/>
</dbReference>
<sequence length="392" mass="42500">MLIKGLPDLGDRELTGGSLNQTHAQPLLELRNAAAEFGFRLVKRSPRRGETAMVYHLDKPGEVIEILHPSSIVPFLEQYRSFLLTTAYVVPDISLFTSDTDTQEKAMKQITGVYTAPAQHWVGDGFPVRSMFSYQTHGQQLSPFLLLDYAGPYTFPAGSEKRGVGEHPHRGFETVTIVYAGEVEHRDSTGRGGVIGPGDVQWMTAGAGILHEEFHSEAFTRSGGELKMIQLWVNLPAKDKMATPGYQSITAGTIPTVALANGAGQVRVIAGQYDDVSGPAHTFSPLNVWDLQLNQGHDLTLRQPEGWSTALVVLEGEVIINGSESAREGQLAVLSQAGDAVHLEATAPAKVLLMAGEPLQEPIVGYGPFVMNNKTQIAEAVRDFNSGRFGQI</sequence>
<evidence type="ECO:0000259" key="3">
    <source>
        <dbReference type="Pfam" id="PF05726"/>
    </source>
</evidence>
<dbReference type="InterPro" id="IPR053186">
    <property type="entry name" value="QDO-related"/>
</dbReference>
<dbReference type="Pfam" id="PF05726">
    <property type="entry name" value="Pirin_C"/>
    <property type="match status" value="1"/>
</dbReference>
<dbReference type="STRING" id="272620.KPN_01051"/>
<comment type="similarity">
    <text evidence="1">Belongs to the pirin family.</text>
</comment>
<dbReference type="CDD" id="cd02247">
    <property type="entry name" value="cupin_pirin_C"/>
    <property type="match status" value="1"/>
</dbReference>
<name>A6T7B4_KLEP7</name>
<dbReference type="Proteomes" id="UP000000265">
    <property type="component" value="Chromosome"/>
</dbReference>
<dbReference type="PaxDb" id="272620-KPN_01051"/>
<gene>
    <name evidence="4" type="ORF">KPN_01051</name>
</gene>
<protein>
    <submittedName>
        <fullName evidence="4">Cytoplasmic protein</fullName>
    </submittedName>
</protein>
<dbReference type="PANTHER" id="PTHR43594:SF1">
    <property type="entry name" value="QUERCETIN 2,3-DIOXYGENASE PA2418-RELATED"/>
    <property type="match status" value="1"/>
</dbReference>
<evidence type="ECO:0000313" key="5">
    <source>
        <dbReference type="Proteomes" id="UP000000265"/>
    </source>
</evidence>
<dbReference type="InterPro" id="IPR003829">
    <property type="entry name" value="Pirin_N_dom"/>
</dbReference>
<feature type="domain" description="Pirin N-terminal" evidence="2">
    <location>
        <begin position="126"/>
        <end position="233"/>
    </location>
</feature>
<dbReference type="Gene3D" id="2.60.120.10">
    <property type="entry name" value="Jelly Rolls"/>
    <property type="match status" value="2"/>
</dbReference>
<reference evidence="4 5" key="2">
    <citation type="submission" date="2006-09" db="EMBL/GenBank/DDBJ databases">
        <authorList>
            <consortium name="The Klebsiella pneumonia Genome Sequencing Project"/>
            <person name="McClelland M."/>
            <person name="Sanderson E.K."/>
            <person name="Spieth J."/>
            <person name="Clifton W.S."/>
            <person name="Latreille P."/>
            <person name="Sabo A."/>
            <person name="Pepin K."/>
            <person name="Bhonagiri V."/>
            <person name="Porwollik S."/>
            <person name="Ali J."/>
            <person name="Wilson R.K."/>
        </authorList>
    </citation>
    <scope>NUCLEOTIDE SEQUENCE [LARGE SCALE GENOMIC DNA]</scope>
    <source>
        <strain evidence="5">ATCC 700721 / MGH 78578</strain>
    </source>
</reference>
<dbReference type="InterPro" id="IPR014710">
    <property type="entry name" value="RmlC-like_jellyroll"/>
</dbReference>